<dbReference type="GO" id="GO:0016567">
    <property type="term" value="P:protein ubiquitination"/>
    <property type="evidence" value="ECO:0007669"/>
    <property type="project" value="UniProtKB-UniPathway"/>
</dbReference>
<dbReference type="PANTHER" id="PTHR45676:SF177">
    <property type="entry name" value="RING-TYPE E3 UBIQUITIN TRANSFERASE"/>
    <property type="match status" value="1"/>
</dbReference>
<dbReference type="GO" id="GO:0008270">
    <property type="term" value="F:zinc ion binding"/>
    <property type="evidence" value="ECO:0007669"/>
    <property type="project" value="UniProtKB-KW"/>
</dbReference>
<comment type="caution">
    <text evidence="4">The sequence shown here is derived from an EMBL/GenBank/DDBJ whole genome shotgun (WGS) entry which is preliminary data.</text>
</comment>
<keyword evidence="1" id="KW-0863">Zinc-finger</keyword>
<dbReference type="InterPro" id="IPR001841">
    <property type="entry name" value="Znf_RING"/>
</dbReference>
<feature type="domain" description="RING-type" evidence="3">
    <location>
        <begin position="161"/>
        <end position="203"/>
    </location>
</feature>
<dbReference type="Pfam" id="PF13639">
    <property type="entry name" value="zf-RING_2"/>
    <property type="match status" value="1"/>
</dbReference>
<evidence type="ECO:0000259" key="3">
    <source>
        <dbReference type="PROSITE" id="PS50089"/>
    </source>
</evidence>
<dbReference type="Gene3D" id="3.30.40.10">
    <property type="entry name" value="Zinc/RING finger domain, C3HC4 (zinc finger)"/>
    <property type="match status" value="1"/>
</dbReference>
<gene>
    <name evidence="4" type="ORF">F8388_016529</name>
</gene>
<evidence type="ECO:0000313" key="5">
    <source>
        <dbReference type="Proteomes" id="UP000525078"/>
    </source>
</evidence>
<keyword evidence="2" id="KW-1133">Transmembrane helix</keyword>
<dbReference type="Proteomes" id="UP000525078">
    <property type="component" value="Unassembled WGS sequence"/>
</dbReference>
<proteinExistence type="predicted"/>
<keyword evidence="2" id="KW-0812">Transmembrane</keyword>
<protein>
    <recommendedName>
        <fullName evidence="3">RING-type domain-containing protein</fullName>
    </recommendedName>
</protein>
<dbReference type="EMBL" id="JAATIP010000175">
    <property type="protein sequence ID" value="KAF4363401.1"/>
    <property type="molecule type" value="Genomic_DNA"/>
</dbReference>
<keyword evidence="1" id="KW-0479">Metal-binding</keyword>
<dbReference type="InterPro" id="IPR013083">
    <property type="entry name" value="Znf_RING/FYVE/PHD"/>
</dbReference>
<organism evidence="4 5">
    <name type="scientific">Cannabis sativa</name>
    <name type="common">Hemp</name>
    <name type="synonym">Marijuana</name>
    <dbReference type="NCBI Taxonomy" id="3483"/>
    <lineage>
        <taxon>Eukaryota</taxon>
        <taxon>Viridiplantae</taxon>
        <taxon>Streptophyta</taxon>
        <taxon>Embryophyta</taxon>
        <taxon>Tracheophyta</taxon>
        <taxon>Spermatophyta</taxon>
        <taxon>Magnoliopsida</taxon>
        <taxon>eudicotyledons</taxon>
        <taxon>Gunneridae</taxon>
        <taxon>Pentapetalae</taxon>
        <taxon>rosids</taxon>
        <taxon>fabids</taxon>
        <taxon>Rosales</taxon>
        <taxon>Cannabaceae</taxon>
        <taxon>Cannabis</taxon>
    </lineage>
</organism>
<evidence type="ECO:0000256" key="2">
    <source>
        <dbReference type="SAM" id="Phobius"/>
    </source>
</evidence>
<accession>A0A7J6EY84</accession>
<feature type="transmembrane region" description="Helical" evidence="2">
    <location>
        <begin position="39"/>
        <end position="62"/>
    </location>
</feature>
<dbReference type="AlphaFoldDB" id="A0A7J6EY84"/>
<dbReference type="CDD" id="cd16461">
    <property type="entry name" value="RING-H2_EL5-like"/>
    <property type="match status" value="1"/>
</dbReference>
<dbReference type="SMART" id="SM00184">
    <property type="entry name" value="RING"/>
    <property type="match status" value="1"/>
</dbReference>
<dbReference type="PROSITE" id="PS50089">
    <property type="entry name" value="ZF_RING_2"/>
    <property type="match status" value="1"/>
</dbReference>
<reference evidence="4 5" key="1">
    <citation type="journal article" date="2020" name="bioRxiv">
        <title>Sequence and annotation of 42 cannabis genomes reveals extensive copy number variation in cannabinoid synthesis and pathogen resistance genes.</title>
        <authorList>
            <person name="Mckernan K.J."/>
            <person name="Helbert Y."/>
            <person name="Kane L.T."/>
            <person name="Ebling H."/>
            <person name="Zhang L."/>
            <person name="Liu B."/>
            <person name="Eaton Z."/>
            <person name="Mclaughlin S."/>
            <person name="Kingan S."/>
            <person name="Baybayan P."/>
            <person name="Concepcion G."/>
            <person name="Jordan M."/>
            <person name="Riva A."/>
            <person name="Barbazuk W."/>
            <person name="Harkins T."/>
        </authorList>
    </citation>
    <scope>NUCLEOTIDE SEQUENCE [LARGE SCALE GENOMIC DNA]</scope>
    <source>
        <strain evidence="5">cv. Jamaican Lion 4</strain>
        <tissue evidence="4">Leaf</tissue>
    </source>
</reference>
<dbReference type="PANTHER" id="PTHR45676">
    <property type="entry name" value="RING-H2 FINGER PROTEIN ATL51-RELATED"/>
    <property type="match status" value="1"/>
</dbReference>
<sequence>MDILVFAITVINNNRQYHHNMIHRLIISSSSSSSSYLDYIGNSATVFILLCSFKSHIILYNFKLMANNNDGGIGSLFKDHKLTFLLIAAGTTSVLITIYHLISVCLYNQNQAPRQRQPQQQQWHQPAGNSTEASLAELIPAHKYKKGEGFGGNDKDEGVVCAVCLAEFEEGEELRTLPECLHSFHAPCIDMWLFSHSTCPVCRGDATPSPSPRIGWHGETSKNSILARCMLLSFKLEENIACDKYKNAMSTVTRGGKLKLLRKKKDKSDDAEVTRNCQRSQRIIYGDHSPPSDIVRSLAASETVGWIWCGRWDKWNERKATCRRKTCGTSASTQGVSAAPLPLRIR</sequence>
<feature type="transmembrane region" description="Helical" evidence="2">
    <location>
        <begin position="82"/>
        <end position="102"/>
    </location>
</feature>
<evidence type="ECO:0000256" key="1">
    <source>
        <dbReference type="PROSITE-ProRule" id="PRU00175"/>
    </source>
</evidence>
<dbReference type="UniPathway" id="UPA00143"/>
<keyword evidence="2" id="KW-0472">Membrane</keyword>
<dbReference type="SUPFAM" id="SSF57850">
    <property type="entry name" value="RING/U-box"/>
    <property type="match status" value="1"/>
</dbReference>
<keyword evidence="1" id="KW-0862">Zinc</keyword>
<evidence type="ECO:0000313" key="4">
    <source>
        <dbReference type="EMBL" id="KAF4363401.1"/>
    </source>
</evidence>
<name>A0A7J6EY84_CANSA</name>